<organism evidence="2 3">
    <name type="scientific">Kaistia soli DSM 19436</name>
    <dbReference type="NCBI Taxonomy" id="1122133"/>
    <lineage>
        <taxon>Bacteria</taxon>
        <taxon>Pseudomonadati</taxon>
        <taxon>Pseudomonadota</taxon>
        <taxon>Alphaproteobacteria</taxon>
        <taxon>Hyphomicrobiales</taxon>
        <taxon>Kaistiaceae</taxon>
        <taxon>Kaistia</taxon>
    </lineage>
</organism>
<name>A0A1M5GS65_9HYPH</name>
<dbReference type="Proteomes" id="UP000184485">
    <property type="component" value="Unassembled WGS sequence"/>
</dbReference>
<evidence type="ECO:0000313" key="3">
    <source>
        <dbReference type="Proteomes" id="UP000184485"/>
    </source>
</evidence>
<dbReference type="RefSeq" id="WP_073055185.1">
    <property type="nucleotide sequence ID" value="NZ_FQUP01000003.1"/>
</dbReference>
<sequence>MSRWQWLWRQFTRRLWFRASLIGALGVVAAVLAAVIERYIPWQLPGKIGADAVEGILDIIASSMLAVTTFSLSVMTSAYGSATSNVTPRATKLLMEDRVTQNVLSTFIGSFLFGIVGIVVLKIGAYGDRGRVILFLVTIGVIILIVVTLLRWIDHLTRLGRVGETTNRVEAAALAALESRIEEPYLGGLRLEEAMRARAAKGWAVTADSIGYVQHIDMGALAGLADEIGSDIVLAAIPGAFIFPNSPLAFLEQPPEDEAANDITETIRRAYSIAAERNFDQDPRFGLAVMSEIGSRALSAAFNDSGTAIDVIGRMTRLLSIWAERPEPAPDAMRHKRLHVPALESDDLLEDAFMLMARDGAALVEVQLRIQKALYALGALGDAAFRAAARRQAEMAFSRAEAALTLDADRQRLRDMQTAWQADA</sequence>
<dbReference type="Pfam" id="PF10011">
    <property type="entry name" value="DUF2254"/>
    <property type="match status" value="1"/>
</dbReference>
<dbReference type="AlphaFoldDB" id="A0A1M5GS65"/>
<dbReference type="OrthoDB" id="2955631at2"/>
<dbReference type="EMBL" id="FQUP01000003">
    <property type="protein sequence ID" value="SHG06556.1"/>
    <property type="molecule type" value="Genomic_DNA"/>
</dbReference>
<feature type="transmembrane region" description="Helical" evidence="1">
    <location>
        <begin position="56"/>
        <end position="82"/>
    </location>
</feature>
<feature type="transmembrane region" description="Helical" evidence="1">
    <location>
        <begin position="103"/>
        <end position="126"/>
    </location>
</feature>
<evidence type="ECO:0000313" key="2">
    <source>
        <dbReference type="EMBL" id="SHG06556.1"/>
    </source>
</evidence>
<feature type="transmembrane region" description="Helical" evidence="1">
    <location>
        <begin position="15"/>
        <end position="36"/>
    </location>
</feature>
<protein>
    <submittedName>
        <fullName evidence="2">Uncharacterized membrane protein</fullName>
    </submittedName>
</protein>
<reference evidence="2 3" key="1">
    <citation type="submission" date="2016-11" db="EMBL/GenBank/DDBJ databases">
        <authorList>
            <person name="Jaros S."/>
            <person name="Januszkiewicz K."/>
            <person name="Wedrychowicz H."/>
        </authorList>
    </citation>
    <scope>NUCLEOTIDE SEQUENCE [LARGE SCALE GENOMIC DNA]</scope>
    <source>
        <strain evidence="2 3">DSM 19436</strain>
    </source>
</reference>
<keyword evidence="1" id="KW-1133">Transmembrane helix</keyword>
<dbReference type="STRING" id="1122133.SAMN02745157_3505"/>
<keyword evidence="1" id="KW-0812">Transmembrane</keyword>
<keyword evidence="3" id="KW-1185">Reference proteome</keyword>
<keyword evidence="1" id="KW-0472">Membrane</keyword>
<evidence type="ECO:0000256" key="1">
    <source>
        <dbReference type="SAM" id="Phobius"/>
    </source>
</evidence>
<dbReference type="InterPro" id="IPR018723">
    <property type="entry name" value="DUF2254_membrane"/>
</dbReference>
<accession>A0A1M5GS65</accession>
<proteinExistence type="predicted"/>
<feature type="transmembrane region" description="Helical" evidence="1">
    <location>
        <begin position="132"/>
        <end position="153"/>
    </location>
</feature>
<gene>
    <name evidence="2" type="ORF">SAMN02745157_3505</name>
</gene>